<sequence length="127" mass="13292">MWFRGVLALALPALATMLAGCGCARESMGNCHVEKITQSNDICGPSGYSKVMSGDTTVADCCAAIKAIQDCYTVCSCDTACADQDKELSCPFTGTVKDPIDFWQGIIESLNKDGETCATAGLTGTQC</sequence>
<accession>A0A812WTS6</accession>
<protein>
    <submittedName>
        <fullName evidence="2">Uncharacterized protein</fullName>
    </submittedName>
</protein>
<comment type="caution">
    <text evidence="2">The sequence shown here is derived from an EMBL/GenBank/DDBJ whole genome shotgun (WGS) entry which is preliminary data.</text>
</comment>
<dbReference type="AlphaFoldDB" id="A0A812WTS6"/>
<evidence type="ECO:0000313" key="3">
    <source>
        <dbReference type="Proteomes" id="UP000601435"/>
    </source>
</evidence>
<dbReference type="OrthoDB" id="412871at2759"/>
<dbReference type="EMBL" id="CAJNJA010034724">
    <property type="protein sequence ID" value="CAE7697003.1"/>
    <property type="molecule type" value="Genomic_DNA"/>
</dbReference>
<evidence type="ECO:0000313" key="2">
    <source>
        <dbReference type="EMBL" id="CAE7697003.1"/>
    </source>
</evidence>
<name>A0A812WTS6_9DINO</name>
<keyword evidence="3" id="KW-1185">Reference proteome</keyword>
<dbReference type="PROSITE" id="PS51257">
    <property type="entry name" value="PROKAR_LIPOPROTEIN"/>
    <property type="match status" value="1"/>
</dbReference>
<evidence type="ECO:0000256" key="1">
    <source>
        <dbReference type="SAM" id="SignalP"/>
    </source>
</evidence>
<reference evidence="2" key="1">
    <citation type="submission" date="2021-02" db="EMBL/GenBank/DDBJ databases">
        <authorList>
            <person name="Dougan E. K."/>
            <person name="Rhodes N."/>
            <person name="Thang M."/>
            <person name="Chan C."/>
        </authorList>
    </citation>
    <scope>NUCLEOTIDE SEQUENCE</scope>
</reference>
<proteinExistence type="predicted"/>
<keyword evidence="1" id="KW-0732">Signal</keyword>
<organism evidence="2 3">
    <name type="scientific">Symbiodinium necroappetens</name>
    <dbReference type="NCBI Taxonomy" id="1628268"/>
    <lineage>
        <taxon>Eukaryota</taxon>
        <taxon>Sar</taxon>
        <taxon>Alveolata</taxon>
        <taxon>Dinophyceae</taxon>
        <taxon>Suessiales</taxon>
        <taxon>Symbiodiniaceae</taxon>
        <taxon>Symbiodinium</taxon>
    </lineage>
</organism>
<dbReference type="Proteomes" id="UP000601435">
    <property type="component" value="Unassembled WGS sequence"/>
</dbReference>
<feature type="chain" id="PRO_5032627534" evidence="1">
    <location>
        <begin position="24"/>
        <end position="127"/>
    </location>
</feature>
<gene>
    <name evidence="2" type="ORF">SNEC2469_LOCUS20090</name>
</gene>
<feature type="signal peptide" evidence="1">
    <location>
        <begin position="1"/>
        <end position="23"/>
    </location>
</feature>